<protein>
    <submittedName>
        <fullName evidence="1">Uncharacterized protein</fullName>
    </submittedName>
</protein>
<dbReference type="AlphaFoldDB" id="A0A099NRT6"/>
<dbReference type="HOGENOM" id="CLU_3425122_0_0_1"/>
<organism evidence="1 2">
    <name type="scientific">Pichia kudriavzevii</name>
    <name type="common">Yeast</name>
    <name type="synonym">Issatchenkia orientalis</name>
    <dbReference type="NCBI Taxonomy" id="4909"/>
    <lineage>
        <taxon>Eukaryota</taxon>
        <taxon>Fungi</taxon>
        <taxon>Dikarya</taxon>
        <taxon>Ascomycota</taxon>
        <taxon>Saccharomycotina</taxon>
        <taxon>Pichiomycetes</taxon>
        <taxon>Pichiales</taxon>
        <taxon>Pichiaceae</taxon>
        <taxon>Pichia</taxon>
    </lineage>
</organism>
<accession>A0A099NRT6</accession>
<dbReference type="EMBL" id="JQFK01001417">
    <property type="protein sequence ID" value="KGK34657.1"/>
    <property type="molecule type" value="Genomic_DNA"/>
</dbReference>
<gene>
    <name evidence="1" type="ORF">JL09_g6194</name>
</gene>
<dbReference type="Proteomes" id="UP000029867">
    <property type="component" value="Unassembled WGS sequence"/>
</dbReference>
<proteinExistence type="predicted"/>
<comment type="caution">
    <text evidence="1">The sequence shown here is derived from an EMBL/GenBank/DDBJ whole genome shotgun (WGS) entry which is preliminary data.</text>
</comment>
<sequence>MESEEWGFMLVDINRLNIQVYQ</sequence>
<evidence type="ECO:0000313" key="1">
    <source>
        <dbReference type="EMBL" id="KGK34657.1"/>
    </source>
</evidence>
<reference evidence="2" key="1">
    <citation type="journal article" date="2014" name="Microb. Cell Fact.">
        <title>Exploiting Issatchenkia orientalis SD108 for succinic acid production.</title>
        <authorList>
            <person name="Xiao H."/>
            <person name="Shao Z."/>
            <person name="Jiang Y."/>
            <person name="Dole S."/>
            <person name="Zhao H."/>
        </authorList>
    </citation>
    <scope>NUCLEOTIDE SEQUENCE [LARGE SCALE GENOMIC DNA]</scope>
    <source>
        <strain evidence="2">SD108</strain>
    </source>
</reference>
<evidence type="ECO:0000313" key="2">
    <source>
        <dbReference type="Proteomes" id="UP000029867"/>
    </source>
</evidence>
<name>A0A099NRT6_PICKU</name>